<protein>
    <submittedName>
        <fullName evidence="2">Uncharacterized protein</fullName>
    </submittedName>
</protein>
<feature type="compositionally biased region" description="Pro residues" evidence="1">
    <location>
        <begin position="104"/>
        <end position="123"/>
    </location>
</feature>
<feature type="region of interest" description="Disordered" evidence="1">
    <location>
        <begin position="98"/>
        <end position="131"/>
    </location>
</feature>
<name>A0A1G7XCU7_9ACTN</name>
<accession>A0A1G7XCU7</accession>
<dbReference type="EMBL" id="FNCF01000006">
    <property type="protein sequence ID" value="SDG82062.1"/>
    <property type="molecule type" value="Genomic_DNA"/>
</dbReference>
<evidence type="ECO:0000313" key="3">
    <source>
        <dbReference type="Proteomes" id="UP000198863"/>
    </source>
</evidence>
<dbReference type="AlphaFoldDB" id="A0A1G7XCU7"/>
<dbReference type="Proteomes" id="UP000198863">
    <property type="component" value="Unassembled WGS sequence"/>
</dbReference>
<gene>
    <name evidence="2" type="ORF">SAMN05660324_3605</name>
</gene>
<reference evidence="3" key="1">
    <citation type="submission" date="2016-10" db="EMBL/GenBank/DDBJ databases">
        <authorList>
            <person name="Varghese N."/>
            <person name="Submissions S."/>
        </authorList>
    </citation>
    <scope>NUCLEOTIDE SEQUENCE [LARGE SCALE GENOMIC DNA]</scope>
    <source>
        <strain evidence="3">DSM 44526</strain>
    </source>
</reference>
<evidence type="ECO:0000256" key="1">
    <source>
        <dbReference type="SAM" id="MobiDB-lite"/>
    </source>
</evidence>
<proteinExistence type="predicted"/>
<sequence length="189" mass="19362">MTEPASVVTARQLVAEVRDRPAPASRRARARRVRAALLAAGVLGTAGCGVGDTVCPAIGYGSVLVVDLAQEWPAGSGRTVELDCDPACPPPVELLDAPTRAPLPGTPGTPAVPPPTTPTPAPGDPVLELGDDGRAQLGLFAERPEEVTARVRQNGAVVAEVTVRPEYVRVDGTAECGGNTEARIVVPAP</sequence>
<organism evidence="2 3">
    <name type="scientific">Klenkia brasiliensis</name>
    <dbReference type="NCBI Taxonomy" id="333142"/>
    <lineage>
        <taxon>Bacteria</taxon>
        <taxon>Bacillati</taxon>
        <taxon>Actinomycetota</taxon>
        <taxon>Actinomycetes</taxon>
        <taxon>Geodermatophilales</taxon>
        <taxon>Geodermatophilaceae</taxon>
        <taxon>Klenkia</taxon>
    </lineage>
</organism>
<keyword evidence="3" id="KW-1185">Reference proteome</keyword>
<evidence type="ECO:0000313" key="2">
    <source>
        <dbReference type="EMBL" id="SDG82062.1"/>
    </source>
</evidence>